<dbReference type="Proteomes" id="UP000594261">
    <property type="component" value="Chromosome 8"/>
</dbReference>
<evidence type="ECO:0000256" key="6">
    <source>
        <dbReference type="SAM" id="Phobius"/>
    </source>
</evidence>
<feature type="region of interest" description="Disordered" evidence="5">
    <location>
        <begin position="26"/>
        <end position="74"/>
    </location>
</feature>
<feature type="compositionally biased region" description="Polar residues" evidence="5">
    <location>
        <begin position="26"/>
        <end position="61"/>
    </location>
</feature>
<dbReference type="FunCoup" id="A0A7N2R8J5">
    <property type="interactions" value="713"/>
</dbReference>
<evidence type="ECO:0000256" key="1">
    <source>
        <dbReference type="ARBA" id="ARBA00004167"/>
    </source>
</evidence>
<protein>
    <recommendedName>
        <fullName evidence="7">Late embryogenesis abundant protein LEA-2 subgroup domain-containing protein</fullName>
    </recommendedName>
</protein>
<comment type="subcellular location">
    <subcellularLocation>
        <location evidence="1">Membrane</location>
        <topology evidence="1">Single-pass membrane protein</topology>
    </subcellularLocation>
</comment>
<dbReference type="InterPro" id="IPR044839">
    <property type="entry name" value="NDR1-like"/>
</dbReference>
<dbReference type="InParanoid" id="A0A7N2R8J5"/>
<dbReference type="Gramene" id="QL08p002517:mrna">
    <property type="protein sequence ID" value="QL08p002517:mrna"/>
    <property type="gene ID" value="QL08p002517"/>
</dbReference>
<evidence type="ECO:0000256" key="2">
    <source>
        <dbReference type="ARBA" id="ARBA00022692"/>
    </source>
</evidence>
<dbReference type="PANTHER" id="PTHR31234">
    <property type="entry name" value="LATE EMBRYOGENESIS ABUNDANT (LEA) HYDROXYPROLINE-RICH GLYCOPROTEIN FAMILY"/>
    <property type="match status" value="1"/>
</dbReference>
<keyword evidence="2 6" id="KW-0812">Transmembrane</keyword>
<keyword evidence="4 6" id="KW-0472">Membrane</keyword>
<evidence type="ECO:0000313" key="8">
    <source>
        <dbReference type="EnsemblPlants" id="QL08p002517:mrna"/>
    </source>
</evidence>
<dbReference type="AlphaFoldDB" id="A0A7N2R8J5"/>
<reference evidence="8" key="2">
    <citation type="submission" date="2021-01" db="UniProtKB">
        <authorList>
            <consortium name="EnsemblPlants"/>
        </authorList>
    </citation>
    <scope>IDENTIFICATION</scope>
</reference>
<organism evidence="8 9">
    <name type="scientific">Quercus lobata</name>
    <name type="common">Valley oak</name>
    <dbReference type="NCBI Taxonomy" id="97700"/>
    <lineage>
        <taxon>Eukaryota</taxon>
        <taxon>Viridiplantae</taxon>
        <taxon>Streptophyta</taxon>
        <taxon>Embryophyta</taxon>
        <taxon>Tracheophyta</taxon>
        <taxon>Spermatophyta</taxon>
        <taxon>Magnoliopsida</taxon>
        <taxon>eudicotyledons</taxon>
        <taxon>Gunneridae</taxon>
        <taxon>Pentapetalae</taxon>
        <taxon>rosids</taxon>
        <taxon>fabids</taxon>
        <taxon>Fagales</taxon>
        <taxon>Fagaceae</taxon>
        <taxon>Quercus</taxon>
    </lineage>
</organism>
<keyword evidence="9" id="KW-1185">Reference proteome</keyword>
<dbReference type="PANTHER" id="PTHR31234:SF42">
    <property type="entry name" value="LATE EMBRYOGENESIS ABUNDANT (LEA) HYDROXYPROLINE-RICH GLYCOPROTEIN FAMILY"/>
    <property type="match status" value="1"/>
</dbReference>
<dbReference type="Pfam" id="PF03168">
    <property type="entry name" value="LEA_2"/>
    <property type="match status" value="1"/>
</dbReference>
<dbReference type="OMA" id="FQRTNPI"/>
<dbReference type="GO" id="GO:0005886">
    <property type="term" value="C:plasma membrane"/>
    <property type="evidence" value="ECO:0007669"/>
    <property type="project" value="TreeGrafter"/>
</dbReference>
<sequence>MLALPPPPPPQKQTIPVSLDQIVISKQNENQPNQSKQAENKQIPSKQAEYQQNRAPNTQKSVIRKSRNPSTLLEPRPRRTNPIIWCSAILCLIFCLILIFFGVATLITFLVIKPRYPLFDIPNANLNAIYFDSPEYFNGDFTFLANFSNPNRKINVRFEYLSVELYFSDRLIATQAIEPFTQRRGEKRLEAVHFISSLVFLPQNLAVELQKQVQSNKVSYNVRGTYKVKATLGLIRISYWLHSRCQLQMTGPPTGVLVARSCRTTRLPNSERIRFHLSDPAVGRLEALLFSSKDGMIRLEGADKWLILPGNFKIPDPVGEKEFDIAQAT</sequence>
<dbReference type="GO" id="GO:0098542">
    <property type="term" value="P:defense response to other organism"/>
    <property type="evidence" value="ECO:0007669"/>
    <property type="project" value="InterPro"/>
</dbReference>
<evidence type="ECO:0000256" key="4">
    <source>
        <dbReference type="ARBA" id="ARBA00023136"/>
    </source>
</evidence>
<evidence type="ECO:0000313" key="9">
    <source>
        <dbReference type="Proteomes" id="UP000594261"/>
    </source>
</evidence>
<dbReference type="InterPro" id="IPR004864">
    <property type="entry name" value="LEA_2"/>
</dbReference>
<proteinExistence type="predicted"/>
<keyword evidence="3 6" id="KW-1133">Transmembrane helix</keyword>
<feature type="domain" description="Late embryogenesis abundant protein LEA-2 subgroup" evidence="7">
    <location>
        <begin position="148"/>
        <end position="244"/>
    </location>
</feature>
<dbReference type="EMBL" id="LRBV02000008">
    <property type="status" value="NOT_ANNOTATED_CDS"/>
    <property type="molecule type" value="Genomic_DNA"/>
</dbReference>
<evidence type="ECO:0000256" key="5">
    <source>
        <dbReference type="SAM" id="MobiDB-lite"/>
    </source>
</evidence>
<dbReference type="EnsemblPlants" id="QL08p002517:mrna">
    <property type="protein sequence ID" value="QL08p002517:mrna"/>
    <property type="gene ID" value="QL08p002517"/>
</dbReference>
<accession>A0A7N2R8J5</accession>
<evidence type="ECO:0000256" key="3">
    <source>
        <dbReference type="ARBA" id="ARBA00022989"/>
    </source>
</evidence>
<feature type="transmembrane region" description="Helical" evidence="6">
    <location>
        <begin position="82"/>
        <end position="112"/>
    </location>
</feature>
<name>A0A7N2R8J5_QUELO</name>
<reference evidence="8 9" key="1">
    <citation type="journal article" date="2016" name="G3 (Bethesda)">
        <title>First Draft Assembly and Annotation of the Genome of a California Endemic Oak Quercus lobata Nee (Fagaceae).</title>
        <authorList>
            <person name="Sork V.L."/>
            <person name="Fitz-Gibbon S.T."/>
            <person name="Puiu D."/>
            <person name="Crepeau M."/>
            <person name="Gugger P.F."/>
            <person name="Sherman R."/>
            <person name="Stevens K."/>
            <person name="Langley C.H."/>
            <person name="Pellegrini M."/>
            <person name="Salzberg S.L."/>
        </authorList>
    </citation>
    <scope>NUCLEOTIDE SEQUENCE [LARGE SCALE GENOMIC DNA]</scope>
    <source>
        <strain evidence="8 9">cv. SW786</strain>
    </source>
</reference>
<evidence type="ECO:0000259" key="7">
    <source>
        <dbReference type="Pfam" id="PF03168"/>
    </source>
</evidence>